<evidence type="ECO:0000256" key="4">
    <source>
        <dbReference type="ARBA" id="ARBA00023277"/>
    </source>
</evidence>
<dbReference type="PANTHER" id="PTHR31490">
    <property type="entry name" value="GLYCOSYL HYDROLASE"/>
    <property type="match status" value="1"/>
</dbReference>
<dbReference type="Pfam" id="PF00331">
    <property type="entry name" value="Glyco_hydro_10"/>
    <property type="match status" value="1"/>
</dbReference>
<dbReference type="SUPFAM" id="SSF49785">
    <property type="entry name" value="Galactose-binding domain-like"/>
    <property type="match status" value="1"/>
</dbReference>
<keyword evidence="5" id="KW-0326">Glycosidase</keyword>
<keyword evidence="4" id="KW-0119">Carbohydrate metabolism</keyword>
<evidence type="ECO:0000256" key="7">
    <source>
        <dbReference type="PROSITE-ProRule" id="PRU10061"/>
    </source>
</evidence>
<evidence type="ECO:0000256" key="6">
    <source>
        <dbReference type="ARBA" id="ARBA00023326"/>
    </source>
</evidence>
<evidence type="ECO:0000313" key="11">
    <source>
        <dbReference type="Proteomes" id="UP001291926"/>
    </source>
</evidence>
<dbReference type="InterPro" id="IPR008979">
    <property type="entry name" value="Galactose-bd-like_sf"/>
</dbReference>
<reference evidence="10 11" key="1">
    <citation type="journal article" date="2023" name="bioRxiv">
        <title>Genome report: Whole genome sequence and annotation of Penstemon davidsonii.</title>
        <authorList>
            <person name="Ostevik K.L."/>
            <person name="Alabady M."/>
            <person name="Zhang M."/>
            <person name="Rausher M.D."/>
        </authorList>
    </citation>
    <scope>NUCLEOTIDE SEQUENCE [LARGE SCALE GENOMIC DNA]</scope>
    <source>
        <strain evidence="10">DNT005</strain>
        <tissue evidence="10">Whole leaf</tissue>
    </source>
</reference>
<dbReference type="InterPro" id="IPR017853">
    <property type="entry name" value="GH"/>
</dbReference>
<dbReference type="PANTHER" id="PTHR31490:SF1">
    <property type="entry name" value="ENDO-1,4-BETA-XYLANASE 1"/>
    <property type="match status" value="1"/>
</dbReference>
<dbReference type="InterPro" id="IPR001000">
    <property type="entry name" value="GH10_dom"/>
</dbReference>
<dbReference type="InterPro" id="IPR003305">
    <property type="entry name" value="CenC_carb-bd"/>
</dbReference>
<comment type="caution">
    <text evidence="10">The sequence shown here is derived from an EMBL/GenBank/DDBJ whole genome shotgun (WGS) entry which is preliminary data.</text>
</comment>
<dbReference type="Gene3D" id="3.20.20.80">
    <property type="entry name" value="Glycosidases"/>
    <property type="match status" value="2"/>
</dbReference>
<dbReference type="Gene3D" id="2.60.120.260">
    <property type="entry name" value="Galactose-binding domain-like"/>
    <property type="match status" value="1"/>
</dbReference>
<evidence type="ECO:0000256" key="3">
    <source>
        <dbReference type="ARBA" id="ARBA00022801"/>
    </source>
</evidence>
<keyword evidence="6" id="KW-0624">Polysaccharide degradation</keyword>
<dbReference type="Proteomes" id="UP001291926">
    <property type="component" value="Unassembled WGS sequence"/>
</dbReference>
<organism evidence="10 11">
    <name type="scientific">Penstemon davidsonii</name>
    <dbReference type="NCBI Taxonomy" id="160366"/>
    <lineage>
        <taxon>Eukaryota</taxon>
        <taxon>Viridiplantae</taxon>
        <taxon>Streptophyta</taxon>
        <taxon>Embryophyta</taxon>
        <taxon>Tracheophyta</taxon>
        <taxon>Spermatophyta</taxon>
        <taxon>Magnoliopsida</taxon>
        <taxon>eudicotyledons</taxon>
        <taxon>Gunneridae</taxon>
        <taxon>Pentapetalae</taxon>
        <taxon>asterids</taxon>
        <taxon>lamiids</taxon>
        <taxon>Lamiales</taxon>
        <taxon>Plantaginaceae</taxon>
        <taxon>Cheloneae</taxon>
        <taxon>Penstemon</taxon>
    </lineage>
</organism>
<comment type="similarity">
    <text evidence="1">Belongs to the glycosyl hydrolase 10 (cellulase F) family.</text>
</comment>
<accession>A0ABR0DGM7</accession>
<feature type="signal peptide" evidence="8">
    <location>
        <begin position="1"/>
        <end position="23"/>
    </location>
</feature>
<proteinExistence type="inferred from homology"/>
<keyword evidence="8" id="KW-0732">Signal</keyword>
<evidence type="ECO:0000313" key="10">
    <source>
        <dbReference type="EMBL" id="KAK4488076.1"/>
    </source>
</evidence>
<gene>
    <name evidence="10" type="ORF">RD792_003818</name>
</gene>
<evidence type="ECO:0000259" key="9">
    <source>
        <dbReference type="PROSITE" id="PS51760"/>
    </source>
</evidence>
<feature type="domain" description="GH10" evidence="9">
    <location>
        <begin position="180"/>
        <end position="400"/>
    </location>
</feature>
<evidence type="ECO:0000256" key="8">
    <source>
        <dbReference type="SAM" id="SignalP"/>
    </source>
</evidence>
<dbReference type="EMBL" id="JAYDYQ010001088">
    <property type="protein sequence ID" value="KAK4488076.1"/>
    <property type="molecule type" value="Genomic_DNA"/>
</dbReference>
<evidence type="ECO:0000256" key="5">
    <source>
        <dbReference type="ARBA" id="ARBA00023295"/>
    </source>
</evidence>
<evidence type="ECO:0000256" key="1">
    <source>
        <dbReference type="ARBA" id="ARBA00007495"/>
    </source>
</evidence>
<name>A0ABR0DGM7_9LAMI</name>
<dbReference type="InterPro" id="IPR031158">
    <property type="entry name" value="GH10_AS"/>
</dbReference>
<dbReference type="SUPFAM" id="SSF51445">
    <property type="entry name" value="(Trans)glycosidases"/>
    <property type="match status" value="1"/>
</dbReference>
<dbReference type="Pfam" id="PF02018">
    <property type="entry name" value="CBM_4_9"/>
    <property type="match status" value="1"/>
</dbReference>
<protein>
    <recommendedName>
        <fullName evidence="9">GH10 domain-containing protein</fullName>
    </recommendedName>
</protein>
<feature type="active site" description="Nucleophile" evidence="7">
    <location>
        <position position="335"/>
    </location>
</feature>
<feature type="chain" id="PRO_5047052057" description="GH10 domain-containing protein" evidence="8">
    <location>
        <begin position="24"/>
        <end position="458"/>
    </location>
</feature>
<dbReference type="PROSITE" id="PS00591">
    <property type="entry name" value="GH10_1"/>
    <property type="match status" value="1"/>
</dbReference>
<keyword evidence="11" id="KW-1185">Reference proteome</keyword>
<keyword evidence="3" id="KW-0378">Hydrolase</keyword>
<sequence>MGGFRRGIALLLLFGNGSPRVLPSMARDYLGPRKPLSGRYILVTNRTQTWMGPSQMITHKLKLYLTYQSAYVRIGNGAFRSQNINVVIGVDGQTINGGQVEINDNKWHEIGGSFRIENQPTKVMVYVQGPDIGVDFMVSELQIFPVDRQLRFRHLKEQTDKVRKHDVVLKFATSDPGSLAGTFVKIEQTQNSFPFGTCVNSSHLTHKEFLDFFSKNFNWAVFENELKWYWTEPEQGSFNYKDADDLMNLCTTHNIQLRGHCIFSEVQSWVRTLNNNDMKSAVQNHLRSLLTRYKEQGAPVGGIGIQGHMDSPIGHIVCSTLDKLGTLGLPIWFTEIDVSSNNEYVRADDLEVMLREAFAHPAVDGVMLWGFWELFMSRDNAHLVNAEGDVNEAGKRYLALKEEWLSHAQGHVNKQDEFEFRGFHGSYEVEIVTLCKKKLGKTFVVDQGEGPLVISMSF</sequence>
<evidence type="ECO:0000256" key="2">
    <source>
        <dbReference type="ARBA" id="ARBA00022737"/>
    </source>
</evidence>
<dbReference type="SMART" id="SM00633">
    <property type="entry name" value="Glyco_10"/>
    <property type="match status" value="1"/>
</dbReference>
<keyword evidence="2" id="KW-0677">Repeat</keyword>
<dbReference type="PROSITE" id="PS51760">
    <property type="entry name" value="GH10_2"/>
    <property type="match status" value="1"/>
</dbReference>
<dbReference type="InterPro" id="IPR044846">
    <property type="entry name" value="GH10"/>
</dbReference>